<keyword evidence="2" id="KW-1185">Reference proteome</keyword>
<reference evidence="1 2" key="1">
    <citation type="journal article" date="2018" name="New Phytol.">
        <title>Phylogenomics of Endogonaceae and evolution of mycorrhizas within Mucoromycota.</title>
        <authorList>
            <person name="Chang Y."/>
            <person name="Desiro A."/>
            <person name="Na H."/>
            <person name="Sandor L."/>
            <person name="Lipzen A."/>
            <person name="Clum A."/>
            <person name="Barry K."/>
            <person name="Grigoriev I.V."/>
            <person name="Martin F.M."/>
            <person name="Stajich J.E."/>
            <person name="Smith M.E."/>
            <person name="Bonito G."/>
            <person name="Spatafora J.W."/>
        </authorList>
    </citation>
    <scope>NUCLEOTIDE SEQUENCE [LARGE SCALE GENOMIC DNA]</scope>
    <source>
        <strain evidence="1 2">GMNB39</strain>
    </source>
</reference>
<dbReference type="GO" id="GO:0000398">
    <property type="term" value="P:mRNA splicing, via spliceosome"/>
    <property type="evidence" value="ECO:0007669"/>
    <property type="project" value="InterPro"/>
</dbReference>
<feature type="non-terminal residue" evidence="1">
    <location>
        <position position="1"/>
    </location>
</feature>
<evidence type="ECO:0000313" key="2">
    <source>
        <dbReference type="Proteomes" id="UP000268093"/>
    </source>
</evidence>
<comment type="caution">
    <text evidence="1">The sequence shown here is derived from an EMBL/GenBank/DDBJ whole genome shotgun (WGS) entry which is preliminary data.</text>
</comment>
<dbReference type="PANTHER" id="PTHR22848">
    <property type="entry name" value="WD40 REPEAT PROTEIN"/>
    <property type="match status" value="1"/>
</dbReference>
<dbReference type="PROSITE" id="PS50897">
    <property type="entry name" value="CTLH"/>
    <property type="match status" value="1"/>
</dbReference>
<proteinExistence type="predicted"/>
<feature type="non-terminal residue" evidence="1">
    <location>
        <position position="147"/>
    </location>
</feature>
<dbReference type="AlphaFoldDB" id="A0A432ZY87"/>
<accession>A0A432ZY87</accession>
<gene>
    <name evidence="1" type="ORF">BC936DRAFT_144563</name>
</gene>
<dbReference type="InterPro" id="IPR006595">
    <property type="entry name" value="CTLH_C"/>
</dbReference>
<dbReference type="InterPro" id="IPR054080">
    <property type="entry name" value="TPR1-like_2nd"/>
</dbReference>
<evidence type="ECO:0000313" key="1">
    <source>
        <dbReference type="EMBL" id="RUO95305.1"/>
    </source>
</evidence>
<dbReference type="OrthoDB" id="674604at2759"/>
<name>A0A432ZY87_9FUNG</name>
<dbReference type="Pfam" id="PF21889">
    <property type="entry name" value="TPR1-like_2nd"/>
    <property type="match status" value="1"/>
</dbReference>
<dbReference type="Proteomes" id="UP000268093">
    <property type="component" value="Unassembled WGS sequence"/>
</dbReference>
<sequence length="147" mass="17188">GDWPEVEKLCTKPLVKNHKSFLYAVYKQQYLEYVEHREVQKAFTFLNKRLKPLENLQPTPNEFKDLCYLLTAKSVHDAPSFKNWEGVQPAREKLVEQFQNMLDFESADKSGPVYVPPHRLLTLLRQAVAYQVELSRYHPRVAPVVST</sequence>
<organism evidence="1 2">
    <name type="scientific">Jimgerdemannia flammicorona</name>
    <dbReference type="NCBI Taxonomy" id="994334"/>
    <lineage>
        <taxon>Eukaryota</taxon>
        <taxon>Fungi</taxon>
        <taxon>Fungi incertae sedis</taxon>
        <taxon>Mucoromycota</taxon>
        <taxon>Mucoromycotina</taxon>
        <taxon>Endogonomycetes</taxon>
        <taxon>Endogonales</taxon>
        <taxon>Endogonaceae</taxon>
        <taxon>Jimgerdemannia</taxon>
    </lineage>
</organism>
<dbReference type="EMBL" id="RBNI01033468">
    <property type="protein sequence ID" value="RUO95305.1"/>
    <property type="molecule type" value="Genomic_DNA"/>
</dbReference>
<protein>
    <submittedName>
        <fullName evidence="1">Uncharacterized protein</fullName>
    </submittedName>
</protein>
<dbReference type="InterPro" id="IPR045184">
    <property type="entry name" value="SMU1"/>
</dbReference>